<dbReference type="AlphaFoldDB" id="A0A1Y4V1F2"/>
<evidence type="ECO:0000313" key="4">
    <source>
        <dbReference type="Proteomes" id="UP000196036"/>
    </source>
</evidence>
<proteinExistence type="predicted"/>
<evidence type="ECO:0000313" key="2">
    <source>
        <dbReference type="EMBL" id="KAA9037371.1"/>
    </source>
</evidence>
<evidence type="ECO:0000313" key="3">
    <source>
        <dbReference type="EMBL" id="OUQ62945.1"/>
    </source>
</evidence>
<feature type="compositionally biased region" description="Polar residues" evidence="1">
    <location>
        <begin position="13"/>
        <end position="23"/>
    </location>
</feature>
<feature type="region of interest" description="Disordered" evidence="1">
    <location>
        <begin position="1"/>
        <end position="29"/>
    </location>
</feature>
<evidence type="ECO:0000256" key="1">
    <source>
        <dbReference type="SAM" id="MobiDB-lite"/>
    </source>
</evidence>
<reference evidence="3" key="2">
    <citation type="journal article" date="2018" name="BMC Genomics">
        <title>Whole genome sequencing and function prediction of 133 gut anaerobes isolated from chicken caecum in pure cultures.</title>
        <authorList>
            <person name="Medvecky M."/>
            <person name="Cejkova D."/>
            <person name="Polansky O."/>
            <person name="Karasova D."/>
            <person name="Kubasova T."/>
            <person name="Cizek A."/>
            <person name="Rychlik I."/>
        </authorList>
    </citation>
    <scope>NUCLEOTIDE SEQUENCE</scope>
    <source>
        <strain evidence="3">An109</strain>
    </source>
</reference>
<reference evidence="4" key="1">
    <citation type="submission" date="2017-04" db="EMBL/GenBank/DDBJ databases">
        <title>Function of individual gut microbiota members based on whole genome sequencing of pure cultures obtained from chicken caecum.</title>
        <authorList>
            <person name="Medvecky M."/>
            <person name="Cejkova D."/>
            <person name="Polansky O."/>
            <person name="Karasova D."/>
            <person name="Kubasova T."/>
            <person name="Cizek A."/>
            <person name="Rychlik I."/>
        </authorList>
    </citation>
    <scope>NUCLEOTIDE SEQUENCE [LARGE SCALE GENOMIC DNA]</scope>
    <source>
        <strain evidence="4">An109</strain>
    </source>
</reference>
<dbReference type="EMBL" id="NFLW01000052">
    <property type="protein sequence ID" value="OUQ62945.1"/>
    <property type="molecule type" value="Genomic_DNA"/>
</dbReference>
<comment type="caution">
    <text evidence="3">The sequence shown here is derived from an EMBL/GenBank/DDBJ whole genome shotgun (WGS) entry which is preliminary data.</text>
</comment>
<dbReference type="EMBL" id="VYQC01000020">
    <property type="protein sequence ID" value="KAA9037371.1"/>
    <property type="molecule type" value="Genomic_DNA"/>
</dbReference>
<accession>A0A1Y4V1F2</accession>
<dbReference type="Proteomes" id="UP000196036">
    <property type="component" value="Unassembled WGS sequence"/>
</dbReference>
<dbReference type="Proteomes" id="UP000327007">
    <property type="component" value="Unassembled WGS sequence"/>
</dbReference>
<reference evidence="2" key="4">
    <citation type="journal article" date="2019" name="bioRxiv">
        <title>Acquired interbacterial defense systems protect against interspecies antagonism in the human gut microbiome.</title>
        <authorList>
            <person name="Ross B.D."/>
            <person name="Verster A.J."/>
            <person name="Radey M.C."/>
            <person name="Schmidtke D.T."/>
            <person name="Pope C.E."/>
            <person name="Hoffman L.R."/>
            <person name="Hajjar A.M."/>
            <person name="Peterson S.B."/>
            <person name="Borenstein E."/>
            <person name="Mougous J.D."/>
        </authorList>
    </citation>
    <scope>NUCLEOTIDE SEQUENCE</scope>
    <source>
        <strain evidence="2">H204</strain>
    </source>
</reference>
<evidence type="ECO:0000313" key="5">
    <source>
        <dbReference type="Proteomes" id="UP000327007"/>
    </source>
</evidence>
<organism evidence="3 4">
    <name type="scientific">Bacteroides xylanisolvens</name>
    <dbReference type="NCBI Taxonomy" id="371601"/>
    <lineage>
        <taxon>Bacteria</taxon>
        <taxon>Pseudomonadati</taxon>
        <taxon>Bacteroidota</taxon>
        <taxon>Bacteroidia</taxon>
        <taxon>Bacteroidales</taxon>
        <taxon>Bacteroidaceae</taxon>
        <taxon>Bacteroides</taxon>
    </lineage>
</organism>
<reference evidence="5" key="3">
    <citation type="journal article" date="2018" name="J. Anim. Genet.">
        <title>Acquired interbacterial defense systems protect against interspecies antagonism in the human gut microbiome.</title>
        <authorList>
            <person name="Ross B.D."/>
            <person name="Verster A.J."/>
            <person name="Radey M.C."/>
            <person name="Schmidtke D.T."/>
            <person name="Pope C.E."/>
            <person name="Hoffman L.R."/>
            <person name="Hajjar A."/>
            <person name="Peterson S.B."/>
            <person name="Borenstein E."/>
            <person name="Mougous J."/>
        </authorList>
    </citation>
    <scope>NUCLEOTIDE SEQUENCE [LARGE SCALE GENOMIC DNA]</scope>
    <source>
        <strain evidence="5">H204</strain>
    </source>
</reference>
<sequence length="101" mass="11686">MQKPYSRLPQPRRSWSSGNTQKKINNKKSEDDKEIFTLFSSFAGKLTSKQRTSIAQEHRQTRIIRFILSRKGDMLHSESTNDKTPEGPEIVFIYPIASESK</sequence>
<reference evidence="2" key="5">
    <citation type="submission" date="2019-09" db="EMBL/GenBank/DDBJ databases">
        <authorList>
            <person name="Ross B.D."/>
            <person name="Verster A.J."/>
            <person name="Radey M.C."/>
            <person name="Schmidtke D.T."/>
            <person name="Pope C.E."/>
            <person name="Hoffman L.R."/>
            <person name="Hajjar A.M."/>
            <person name="Peterson S.B."/>
            <person name="Borenstein E."/>
            <person name="Mougous J.D."/>
        </authorList>
    </citation>
    <scope>NUCLEOTIDE SEQUENCE</scope>
    <source>
        <strain evidence="2">H204</strain>
    </source>
</reference>
<gene>
    <name evidence="3" type="ORF">B5E52_20270</name>
    <name evidence="2" type="ORF">F6S82_24285</name>
</gene>
<protein>
    <submittedName>
        <fullName evidence="3">Uncharacterized protein</fullName>
    </submittedName>
</protein>
<name>A0A1Y4V1F2_9BACE</name>